<gene>
    <name evidence="1" type="ORF">L345_03536</name>
</gene>
<organism evidence="1 2">
    <name type="scientific">Ophiophagus hannah</name>
    <name type="common">King cobra</name>
    <name type="synonym">Naja hannah</name>
    <dbReference type="NCBI Taxonomy" id="8665"/>
    <lineage>
        <taxon>Eukaryota</taxon>
        <taxon>Metazoa</taxon>
        <taxon>Chordata</taxon>
        <taxon>Craniata</taxon>
        <taxon>Vertebrata</taxon>
        <taxon>Euteleostomi</taxon>
        <taxon>Lepidosauria</taxon>
        <taxon>Squamata</taxon>
        <taxon>Bifurcata</taxon>
        <taxon>Unidentata</taxon>
        <taxon>Episquamata</taxon>
        <taxon>Toxicofera</taxon>
        <taxon>Serpentes</taxon>
        <taxon>Colubroidea</taxon>
        <taxon>Elapidae</taxon>
        <taxon>Elapinae</taxon>
        <taxon>Ophiophagus</taxon>
    </lineage>
</organism>
<comment type="caution">
    <text evidence="1">The sequence shown here is derived from an EMBL/GenBank/DDBJ whole genome shotgun (WGS) entry which is preliminary data.</text>
</comment>
<accession>V8P9F8</accession>
<dbReference type="OrthoDB" id="9028341at2759"/>
<proteinExistence type="predicted"/>
<reference evidence="1 2" key="1">
    <citation type="journal article" date="2013" name="Proc. Natl. Acad. Sci. U.S.A.">
        <title>The king cobra genome reveals dynamic gene evolution and adaptation in the snake venom system.</title>
        <authorList>
            <person name="Vonk F.J."/>
            <person name="Casewell N.R."/>
            <person name="Henkel C.V."/>
            <person name="Heimberg A.M."/>
            <person name="Jansen H.J."/>
            <person name="McCleary R.J."/>
            <person name="Kerkkamp H.M."/>
            <person name="Vos R.A."/>
            <person name="Guerreiro I."/>
            <person name="Calvete J.J."/>
            <person name="Wuster W."/>
            <person name="Woods A.E."/>
            <person name="Logan J.M."/>
            <person name="Harrison R.A."/>
            <person name="Castoe T.A."/>
            <person name="de Koning A.P."/>
            <person name="Pollock D.D."/>
            <person name="Yandell M."/>
            <person name="Calderon D."/>
            <person name="Renjifo C."/>
            <person name="Currier R.B."/>
            <person name="Salgado D."/>
            <person name="Pla D."/>
            <person name="Sanz L."/>
            <person name="Hyder A.S."/>
            <person name="Ribeiro J.M."/>
            <person name="Arntzen J.W."/>
            <person name="van den Thillart G.E."/>
            <person name="Boetzer M."/>
            <person name="Pirovano W."/>
            <person name="Dirks R.P."/>
            <person name="Spaink H.P."/>
            <person name="Duboule D."/>
            <person name="McGlinn E."/>
            <person name="Kini R.M."/>
            <person name="Richardson M.K."/>
        </authorList>
    </citation>
    <scope>NUCLEOTIDE SEQUENCE</scope>
    <source>
        <tissue evidence="1">Blood</tissue>
    </source>
</reference>
<dbReference type="Proteomes" id="UP000018936">
    <property type="component" value="Unassembled WGS sequence"/>
</dbReference>
<name>V8P9F8_OPHHA</name>
<sequence>MVWSKRKIQLFKLSLDYGYRDSLQFLEAMPGVIFKFYHQRPFRSLVQLDPGSGVPYHGKAPPWQRKKHNWCNKLQVTCYDVKSLRLGNSCQFSIKLMLTDYLIRADTSRKKR</sequence>
<keyword evidence="2" id="KW-1185">Reference proteome</keyword>
<evidence type="ECO:0000313" key="1">
    <source>
        <dbReference type="EMBL" id="ETE70653.1"/>
    </source>
</evidence>
<dbReference type="EMBL" id="AZIM01000507">
    <property type="protein sequence ID" value="ETE70653.1"/>
    <property type="molecule type" value="Genomic_DNA"/>
</dbReference>
<dbReference type="AlphaFoldDB" id="V8P9F8"/>
<evidence type="ECO:0000313" key="2">
    <source>
        <dbReference type="Proteomes" id="UP000018936"/>
    </source>
</evidence>
<protein>
    <submittedName>
        <fullName evidence="1">Uncharacterized protein</fullName>
    </submittedName>
</protein>
<feature type="non-terminal residue" evidence="1">
    <location>
        <position position="1"/>
    </location>
</feature>